<dbReference type="InterPro" id="IPR036915">
    <property type="entry name" value="Cyclin-like_sf"/>
</dbReference>
<evidence type="ECO:0000313" key="1">
    <source>
        <dbReference type="EMBL" id="CAD9231527.1"/>
    </source>
</evidence>
<sequence>MEGTVGALSERPRQAARLVAAQLQSLVSDVVPSLGSSTVFDAFHPLRTSVATFVKGLFLRITAVPGLHIIALLLVRRMAKVGIPVTTLNAHRLYLTALLLAIKTYSDLQISVRVVANAGGMSHIELSRLEIEFLKALQFDLFIVQELDDYMLTRAEPQPTQDSERKGCATLALEFGPSPSTAISYHHVAGPLH</sequence>
<evidence type="ECO:0008006" key="2">
    <source>
        <dbReference type="Google" id="ProtNLM"/>
    </source>
</evidence>
<dbReference type="EMBL" id="HBGH01006822">
    <property type="protein sequence ID" value="CAD9231527.1"/>
    <property type="molecule type" value="Transcribed_RNA"/>
</dbReference>
<accession>A0A7S1TC36</accession>
<dbReference type="PANTHER" id="PTHR15615">
    <property type="match status" value="1"/>
</dbReference>
<dbReference type="GO" id="GO:0019901">
    <property type="term" value="F:protein kinase binding"/>
    <property type="evidence" value="ECO:0007669"/>
    <property type="project" value="InterPro"/>
</dbReference>
<gene>
    <name evidence="1" type="ORF">CCAE0312_LOCUS3604</name>
</gene>
<dbReference type="AlphaFoldDB" id="A0A7S1TC36"/>
<name>A0A7S1TC36_9RHOD</name>
<reference evidence="1" key="1">
    <citation type="submission" date="2021-01" db="EMBL/GenBank/DDBJ databases">
        <authorList>
            <person name="Corre E."/>
            <person name="Pelletier E."/>
            <person name="Niang G."/>
            <person name="Scheremetjew M."/>
            <person name="Finn R."/>
            <person name="Kale V."/>
            <person name="Holt S."/>
            <person name="Cochrane G."/>
            <person name="Meng A."/>
            <person name="Brown T."/>
            <person name="Cohen L."/>
        </authorList>
    </citation>
    <scope>NUCLEOTIDE SEQUENCE</scope>
    <source>
        <strain evidence="1">SAG 36.94</strain>
    </source>
</reference>
<dbReference type="Pfam" id="PF08613">
    <property type="entry name" value="Cyclin"/>
    <property type="match status" value="1"/>
</dbReference>
<organism evidence="1">
    <name type="scientific">Compsopogon caeruleus</name>
    <dbReference type="NCBI Taxonomy" id="31354"/>
    <lineage>
        <taxon>Eukaryota</taxon>
        <taxon>Rhodophyta</taxon>
        <taxon>Compsopogonophyceae</taxon>
        <taxon>Compsopogonales</taxon>
        <taxon>Compsopogonaceae</taxon>
        <taxon>Compsopogon</taxon>
    </lineage>
</organism>
<dbReference type="Gene3D" id="1.10.472.10">
    <property type="entry name" value="Cyclin-like"/>
    <property type="match status" value="1"/>
</dbReference>
<proteinExistence type="predicted"/>
<dbReference type="PANTHER" id="PTHR15615:SF108">
    <property type="entry name" value="PROTEIN CNPPD1"/>
    <property type="match status" value="1"/>
</dbReference>
<dbReference type="InterPro" id="IPR013922">
    <property type="entry name" value="Cyclin_PHO80-like"/>
</dbReference>
<dbReference type="SUPFAM" id="SSF47954">
    <property type="entry name" value="Cyclin-like"/>
    <property type="match status" value="1"/>
</dbReference>
<protein>
    <recommendedName>
        <fullName evidence="2">Cyclin N-terminal domain-containing protein</fullName>
    </recommendedName>
</protein>